<evidence type="ECO:0000313" key="2">
    <source>
        <dbReference type="EMBL" id="GAA5044961.1"/>
    </source>
</evidence>
<gene>
    <name evidence="2" type="ORF">GCM10023336_07970</name>
</gene>
<comment type="caution">
    <text evidence="2">The sequence shown here is derived from an EMBL/GenBank/DDBJ whole genome shotgun (WGS) entry which is preliminary data.</text>
</comment>
<organism evidence="2 3">
    <name type="scientific">Streptomyces similanensis</name>
    <dbReference type="NCBI Taxonomy" id="1274988"/>
    <lineage>
        <taxon>Bacteria</taxon>
        <taxon>Bacillati</taxon>
        <taxon>Actinomycetota</taxon>
        <taxon>Actinomycetes</taxon>
        <taxon>Kitasatosporales</taxon>
        <taxon>Streptomycetaceae</taxon>
        <taxon>Streptomyces</taxon>
    </lineage>
</organism>
<keyword evidence="3" id="KW-1185">Reference proteome</keyword>
<dbReference type="Proteomes" id="UP001500124">
    <property type="component" value="Unassembled WGS sequence"/>
</dbReference>
<proteinExistence type="predicted"/>
<dbReference type="EMBL" id="BAABKC010000011">
    <property type="protein sequence ID" value="GAA5044961.1"/>
    <property type="molecule type" value="Genomic_DNA"/>
</dbReference>
<evidence type="ECO:0000313" key="3">
    <source>
        <dbReference type="Proteomes" id="UP001500124"/>
    </source>
</evidence>
<sequence>MKTLQRKADQAFAAADSVQTALLPGESAAVFLERSARRRLVCDAAGKKQLLVEEPAFSGFVRLEHEGRELYLNASRLTASSAARLLATGRPLFSLGSPAADGGRPNAHPPARPAGAGAWCTTGDRLDMGAAASRTGALMAAVGSALRPGQVVAGIHVSDILREAVYLDSPGTRLEDQAYGVEITAVVVGEDGSAMVSATRYARTLDDIDPEELGRELALLHMASAAGGQPYTGTSVVLTPSATAALLRALANTVLLNPVVGPAALATSLVDEGPRTDGYGARSFDCEGTTTGTVEFIGRDGRQHTLASRRTTLAGHERRVPAPLTGHAWWNPLKNFPLMTANNVSLTRTAGTTADGLLADERCVVTDARTLGVEEFRSGGQLAFRLLAARATDGVPRAAHTALTVEGSAVDFLASITQVGDTVSYFPGQISAGGAYLEMDLTRITSKAIGS</sequence>
<dbReference type="RefSeq" id="WP_345667028.1">
    <property type="nucleotide sequence ID" value="NZ_BAABKC010000011.1"/>
</dbReference>
<dbReference type="Pfam" id="PF19289">
    <property type="entry name" value="PmbA_TldD_3rd"/>
    <property type="match status" value="1"/>
</dbReference>
<name>A0ABP9JUD4_9ACTN</name>
<evidence type="ECO:0000259" key="1">
    <source>
        <dbReference type="Pfam" id="PF19289"/>
    </source>
</evidence>
<feature type="domain" description="Metalloprotease TldD/E C-terminal" evidence="1">
    <location>
        <begin position="268"/>
        <end position="431"/>
    </location>
</feature>
<dbReference type="SUPFAM" id="SSF111283">
    <property type="entry name" value="Putative modulator of DNA gyrase, PmbA/TldD"/>
    <property type="match status" value="1"/>
</dbReference>
<dbReference type="InterPro" id="IPR045569">
    <property type="entry name" value="Metalloprtase-TldD/E_C"/>
</dbReference>
<dbReference type="InterPro" id="IPR035068">
    <property type="entry name" value="TldD/PmbA_N"/>
</dbReference>
<accession>A0ABP9JUD4</accession>
<protein>
    <recommendedName>
        <fullName evidence="1">Metalloprotease TldD/E C-terminal domain-containing protein</fullName>
    </recommendedName>
</protein>
<reference evidence="3" key="1">
    <citation type="journal article" date="2019" name="Int. J. Syst. Evol. Microbiol.">
        <title>The Global Catalogue of Microorganisms (GCM) 10K type strain sequencing project: providing services to taxonomists for standard genome sequencing and annotation.</title>
        <authorList>
            <consortium name="The Broad Institute Genomics Platform"/>
            <consortium name="The Broad Institute Genome Sequencing Center for Infectious Disease"/>
            <person name="Wu L."/>
            <person name="Ma J."/>
        </authorList>
    </citation>
    <scope>NUCLEOTIDE SEQUENCE [LARGE SCALE GENOMIC DNA]</scope>
    <source>
        <strain evidence="3">JCM 18410</strain>
    </source>
</reference>
<dbReference type="Gene3D" id="3.30.2290.10">
    <property type="entry name" value="PmbA/TldD superfamily"/>
    <property type="match status" value="1"/>
</dbReference>
<dbReference type="InterPro" id="IPR036059">
    <property type="entry name" value="TldD/PmbA_sf"/>
</dbReference>